<evidence type="ECO:0000259" key="9">
    <source>
        <dbReference type="PROSITE" id="PS50157"/>
    </source>
</evidence>
<evidence type="ECO:0000256" key="4">
    <source>
        <dbReference type="ARBA" id="ARBA00022771"/>
    </source>
</evidence>
<evidence type="ECO:0000256" key="8">
    <source>
        <dbReference type="PROSITE-ProRule" id="PRU01263"/>
    </source>
</evidence>
<evidence type="ECO:0000256" key="1">
    <source>
        <dbReference type="ARBA" id="ARBA00004123"/>
    </source>
</evidence>
<dbReference type="Pfam" id="PF07776">
    <property type="entry name" value="zf-AD"/>
    <property type="match status" value="1"/>
</dbReference>
<keyword evidence="4 7" id="KW-0863">Zinc-finger</keyword>
<dbReference type="GO" id="GO:0000981">
    <property type="term" value="F:DNA-binding transcription factor activity, RNA polymerase II-specific"/>
    <property type="evidence" value="ECO:0007669"/>
    <property type="project" value="TreeGrafter"/>
</dbReference>
<dbReference type="FunFam" id="3.30.160.60:FF:000446">
    <property type="entry name" value="Zinc finger protein"/>
    <property type="match status" value="1"/>
</dbReference>
<evidence type="ECO:0000259" key="10">
    <source>
        <dbReference type="PROSITE" id="PS51915"/>
    </source>
</evidence>
<dbReference type="PROSITE" id="PS00028">
    <property type="entry name" value="ZINC_FINGER_C2H2_1"/>
    <property type="match status" value="5"/>
</dbReference>
<dbReference type="OrthoDB" id="5305647at2759"/>
<dbReference type="SUPFAM" id="SSF57667">
    <property type="entry name" value="beta-beta-alpha zinc fingers"/>
    <property type="match status" value="2"/>
</dbReference>
<feature type="domain" description="C2H2-type" evidence="9">
    <location>
        <begin position="362"/>
        <end position="387"/>
    </location>
</feature>
<comment type="subcellular location">
    <subcellularLocation>
        <location evidence="1">Nucleus</location>
    </subcellularLocation>
</comment>
<evidence type="ECO:0000313" key="11">
    <source>
        <dbReference type="EMBL" id="JAT85871.1"/>
    </source>
</evidence>
<accession>A0A1E1WG77</accession>
<dbReference type="SMART" id="SM00355">
    <property type="entry name" value="ZnF_C2H2"/>
    <property type="match status" value="5"/>
</dbReference>
<dbReference type="InterPro" id="IPR013087">
    <property type="entry name" value="Znf_C2H2_type"/>
</dbReference>
<dbReference type="EMBL" id="GDQN01005183">
    <property type="protein sequence ID" value="JAT85871.1"/>
    <property type="molecule type" value="Transcribed_RNA"/>
</dbReference>
<dbReference type="PANTHER" id="PTHR24394:SF58">
    <property type="entry name" value="ZINC FINGER AND BTB DOMAIN CONTAINING 33"/>
    <property type="match status" value="1"/>
</dbReference>
<keyword evidence="2 8" id="KW-0479">Metal-binding</keyword>
<name>A0A1E1WG77_PECGO</name>
<dbReference type="GO" id="GO:0005634">
    <property type="term" value="C:nucleus"/>
    <property type="evidence" value="ECO:0007669"/>
    <property type="project" value="UniProtKB-SubCell"/>
</dbReference>
<feature type="non-terminal residue" evidence="11">
    <location>
        <position position="387"/>
    </location>
</feature>
<protein>
    <recommendedName>
        <fullName evidence="12">Protein krueppel</fullName>
    </recommendedName>
</protein>
<evidence type="ECO:0000256" key="5">
    <source>
        <dbReference type="ARBA" id="ARBA00022833"/>
    </source>
</evidence>
<dbReference type="InterPro" id="IPR012934">
    <property type="entry name" value="Znf_AD"/>
</dbReference>
<dbReference type="InterPro" id="IPR036236">
    <property type="entry name" value="Znf_C2H2_sf"/>
</dbReference>
<feature type="domain" description="C2H2-type" evidence="9">
    <location>
        <begin position="245"/>
        <end position="272"/>
    </location>
</feature>
<feature type="binding site" evidence="8">
    <location>
        <position position="52"/>
    </location>
    <ligand>
        <name>Zn(2+)</name>
        <dbReference type="ChEBI" id="CHEBI:29105"/>
    </ligand>
</feature>
<dbReference type="PROSITE" id="PS50157">
    <property type="entry name" value="ZINC_FINGER_C2H2_2"/>
    <property type="match status" value="5"/>
</dbReference>
<proteinExistence type="predicted"/>
<keyword evidence="6" id="KW-0539">Nucleus</keyword>
<dbReference type="Pfam" id="PF13894">
    <property type="entry name" value="zf-C2H2_4"/>
    <property type="match status" value="1"/>
</dbReference>
<feature type="domain" description="ZAD" evidence="10">
    <location>
        <begin position="4"/>
        <end position="79"/>
    </location>
</feature>
<reference evidence="11" key="1">
    <citation type="submission" date="2015-09" db="EMBL/GenBank/DDBJ databases">
        <title>De novo assembly of Pectinophora gossypiella (Pink Bollworm) gut transcriptome.</title>
        <authorList>
            <person name="Tassone E.E."/>
        </authorList>
    </citation>
    <scope>NUCLEOTIDE SEQUENCE</scope>
</reference>
<dbReference type="PANTHER" id="PTHR24394">
    <property type="entry name" value="ZINC FINGER PROTEIN"/>
    <property type="match status" value="1"/>
</dbReference>
<feature type="domain" description="C2H2-type" evidence="9">
    <location>
        <begin position="333"/>
        <end position="361"/>
    </location>
</feature>
<feature type="binding site" evidence="8">
    <location>
        <position position="6"/>
    </location>
    <ligand>
        <name>Zn(2+)</name>
        <dbReference type="ChEBI" id="CHEBI:29105"/>
    </ligand>
</feature>
<dbReference type="AlphaFoldDB" id="A0A1E1WG77"/>
<sequence>MNDNLCRICLCNGASIPIFDTIRDEFKDVSRSLSLCFYEKIEDIPGYPRNICETCYMSVNDIIAFQNKFKQTCELLKQTCLGSSKAIKQEHEYLEYMDSPCDDGDGDLGLIKSEYQISFSDAKQFEELVKPLIKKEPRTRKQPVVEPSTKKNNNKISRKLRNKNYSHMNKTVKRKLLNSRISSSILEGEFVFTGEKWCIGTANKTKANQNSKEKNVKEPKVVARCEDKSEGIKKTQKDITGPEPRLCELCGSTFNTAEKLKRHKDVHHSEKTKMKCPQCPKSLSDKYGLQRHIKRCHFEKPKLICADCGKGYVYNHELNHHYKTAHLKQRRRIPCKLCDRKFAAAKSLLVHERAVHTGERPEVCSVCGATFTHTDYLNEHMRLHTEE</sequence>
<dbReference type="SMART" id="SM00868">
    <property type="entry name" value="zf-AD"/>
    <property type="match status" value="1"/>
</dbReference>
<dbReference type="Gene3D" id="3.30.160.60">
    <property type="entry name" value="Classic Zinc Finger"/>
    <property type="match status" value="4"/>
</dbReference>
<feature type="binding site" evidence="8">
    <location>
        <position position="9"/>
    </location>
    <ligand>
        <name>Zn(2+)</name>
        <dbReference type="ChEBI" id="CHEBI:29105"/>
    </ligand>
</feature>
<evidence type="ECO:0000256" key="6">
    <source>
        <dbReference type="ARBA" id="ARBA00023242"/>
    </source>
</evidence>
<dbReference type="Pfam" id="PF00096">
    <property type="entry name" value="zf-C2H2"/>
    <property type="match status" value="2"/>
</dbReference>
<feature type="binding site" evidence="8">
    <location>
        <position position="55"/>
    </location>
    <ligand>
        <name>Zn(2+)</name>
        <dbReference type="ChEBI" id="CHEBI:29105"/>
    </ligand>
</feature>
<evidence type="ECO:0000256" key="3">
    <source>
        <dbReference type="ARBA" id="ARBA00022737"/>
    </source>
</evidence>
<evidence type="ECO:0008006" key="12">
    <source>
        <dbReference type="Google" id="ProtNLM"/>
    </source>
</evidence>
<dbReference type="GO" id="GO:0008270">
    <property type="term" value="F:zinc ion binding"/>
    <property type="evidence" value="ECO:0007669"/>
    <property type="project" value="UniProtKB-UniRule"/>
</dbReference>
<feature type="domain" description="C2H2-type" evidence="9">
    <location>
        <begin position="303"/>
        <end position="331"/>
    </location>
</feature>
<keyword evidence="5 8" id="KW-0862">Zinc</keyword>
<gene>
    <name evidence="11" type="ORF">g.2403</name>
</gene>
<evidence type="ECO:0000256" key="7">
    <source>
        <dbReference type="PROSITE-ProRule" id="PRU00042"/>
    </source>
</evidence>
<dbReference type="PROSITE" id="PS51915">
    <property type="entry name" value="ZAD"/>
    <property type="match status" value="1"/>
</dbReference>
<evidence type="ECO:0000256" key="2">
    <source>
        <dbReference type="ARBA" id="ARBA00022723"/>
    </source>
</evidence>
<organism evidence="11">
    <name type="scientific">Pectinophora gossypiella</name>
    <name type="common">Cotton pink bollworm</name>
    <name type="synonym">Depressaria gossypiella</name>
    <dbReference type="NCBI Taxonomy" id="13191"/>
    <lineage>
        <taxon>Eukaryota</taxon>
        <taxon>Metazoa</taxon>
        <taxon>Ecdysozoa</taxon>
        <taxon>Arthropoda</taxon>
        <taxon>Hexapoda</taxon>
        <taxon>Insecta</taxon>
        <taxon>Pterygota</taxon>
        <taxon>Neoptera</taxon>
        <taxon>Endopterygota</taxon>
        <taxon>Lepidoptera</taxon>
        <taxon>Glossata</taxon>
        <taxon>Ditrysia</taxon>
        <taxon>Gelechioidea</taxon>
        <taxon>Gelechiidae</taxon>
        <taxon>Apatetrinae</taxon>
        <taxon>Pectinophora</taxon>
    </lineage>
</organism>
<keyword evidence="3" id="KW-0677">Repeat</keyword>
<feature type="domain" description="C2H2-type" evidence="9">
    <location>
        <begin position="274"/>
        <end position="302"/>
    </location>
</feature>